<dbReference type="Proteomes" id="UP001596105">
    <property type="component" value="Unassembled WGS sequence"/>
</dbReference>
<name>A0ABW0M0K7_9BACL</name>
<dbReference type="Pfam" id="PF12833">
    <property type="entry name" value="HTH_18"/>
    <property type="match status" value="1"/>
</dbReference>
<dbReference type="PROSITE" id="PS50110">
    <property type="entry name" value="RESPONSE_REGULATORY"/>
    <property type="match status" value="1"/>
</dbReference>
<feature type="modified residue" description="4-aspartylphosphate" evidence="8">
    <location>
        <position position="59"/>
    </location>
</feature>
<dbReference type="RefSeq" id="WP_209749201.1">
    <property type="nucleotide sequence ID" value="NZ_JBHSMH010000072.1"/>
</dbReference>
<dbReference type="PANTHER" id="PTHR42713">
    <property type="entry name" value="HISTIDINE KINASE-RELATED"/>
    <property type="match status" value="1"/>
</dbReference>
<keyword evidence="7" id="KW-0804">Transcription</keyword>
<evidence type="ECO:0000256" key="8">
    <source>
        <dbReference type="PROSITE-ProRule" id="PRU00169"/>
    </source>
</evidence>
<dbReference type="PROSITE" id="PS00041">
    <property type="entry name" value="HTH_ARAC_FAMILY_1"/>
    <property type="match status" value="1"/>
</dbReference>
<feature type="domain" description="HTH araC/xylS-type" evidence="9">
    <location>
        <begin position="300"/>
        <end position="399"/>
    </location>
</feature>
<evidence type="ECO:0000256" key="7">
    <source>
        <dbReference type="ARBA" id="ARBA00023163"/>
    </source>
</evidence>
<comment type="caution">
    <text evidence="11">The sequence shown here is derived from an EMBL/GenBank/DDBJ whole genome shotgun (WGS) entry which is preliminary data.</text>
</comment>
<dbReference type="InterPro" id="IPR011006">
    <property type="entry name" value="CheY-like_superfamily"/>
</dbReference>
<sequence>MNETSWKVILADDEPIIREGIREAVDWETLGMRVVAEAEDGEEALELATSLGVHVMLVDLNMPIMNGLTLIQNVMQVLPACRIVIITGHDEFNYAQQAVRFGVAEYLLKPVNPAHLAEVLRKIKLELEQAHEQEKHIELASRQIRKNIPLLRERFCNEWIENALSEQEVIEQLRFLELPDKPPAMLGIIRWPEIDLGHSVRPERERQLMLFGIENIATEIVSPHPVVVFRNALGFICLIVWDTRDVALFHAVEQAVVEYLKLQIIVHAEPADSEAGGVAAAYDKARGGVYKEAAISPLVRRARQYLRDHYGDPALSLEMTAKSIGVSSVYLSRLFKQEMGTSFVALLTQIRIAMAVKLLDSTNRGMADIAESVGYESQHYFSTVFKKTVGVSPIRYRKGESYEEDPE</sequence>
<dbReference type="InterPro" id="IPR018062">
    <property type="entry name" value="HTH_AraC-typ_CS"/>
</dbReference>
<protein>
    <submittedName>
        <fullName evidence="11">Response regulator</fullName>
    </submittedName>
</protein>
<dbReference type="InterPro" id="IPR001789">
    <property type="entry name" value="Sig_transdc_resp-reg_receiver"/>
</dbReference>
<keyword evidence="3 8" id="KW-0597">Phosphoprotein</keyword>
<dbReference type="PRINTS" id="PR00032">
    <property type="entry name" value="HTHARAC"/>
</dbReference>
<keyword evidence="4" id="KW-0902">Two-component regulatory system</keyword>
<dbReference type="InterPro" id="IPR051552">
    <property type="entry name" value="HptR"/>
</dbReference>
<feature type="domain" description="Response regulatory" evidence="10">
    <location>
        <begin position="7"/>
        <end position="124"/>
    </location>
</feature>
<dbReference type="Pfam" id="PF00072">
    <property type="entry name" value="Response_reg"/>
    <property type="match status" value="1"/>
</dbReference>
<evidence type="ECO:0000259" key="10">
    <source>
        <dbReference type="PROSITE" id="PS50110"/>
    </source>
</evidence>
<evidence type="ECO:0000256" key="3">
    <source>
        <dbReference type="ARBA" id="ARBA00022553"/>
    </source>
</evidence>
<accession>A0ABW0M0K7</accession>
<dbReference type="CDD" id="cd17536">
    <property type="entry name" value="REC_YesN-like"/>
    <property type="match status" value="1"/>
</dbReference>
<dbReference type="PROSITE" id="PS01124">
    <property type="entry name" value="HTH_ARAC_FAMILY_2"/>
    <property type="match status" value="1"/>
</dbReference>
<dbReference type="EMBL" id="JBHSMH010000072">
    <property type="protein sequence ID" value="MFC5470707.1"/>
    <property type="molecule type" value="Genomic_DNA"/>
</dbReference>
<dbReference type="SMART" id="SM00342">
    <property type="entry name" value="HTH_ARAC"/>
    <property type="match status" value="1"/>
</dbReference>
<dbReference type="Gene3D" id="1.10.10.60">
    <property type="entry name" value="Homeodomain-like"/>
    <property type="match status" value="2"/>
</dbReference>
<dbReference type="InterPro" id="IPR020449">
    <property type="entry name" value="Tscrpt_reg_AraC-type_HTH"/>
</dbReference>
<keyword evidence="5" id="KW-0805">Transcription regulation</keyword>
<dbReference type="Gene3D" id="3.40.50.2300">
    <property type="match status" value="1"/>
</dbReference>
<reference evidence="12" key="1">
    <citation type="journal article" date="2019" name="Int. J. Syst. Evol. Microbiol.">
        <title>The Global Catalogue of Microorganisms (GCM) 10K type strain sequencing project: providing services to taxonomists for standard genome sequencing and annotation.</title>
        <authorList>
            <consortium name="The Broad Institute Genomics Platform"/>
            <consortium name="The Broad Institute Genome Sequencing Center for Infectious Disease"/>
            <person name="Wu L."/>
            <person name="Ma J."/>
        </authorList>
    </citation>
    <scope>NUCLEOTIDE SEQUENCE [LARGE SCALE GENOMIC DNA]</scope>
    <source>
        <strain evidence="12">CCUG 57113</strain>
    </source>
</reference>
<evidence type="ECO:0000256" key="6">
    <source>
        <dbReference type="ARBA" id="ARBA00023125"/>
    </source>
</evidence>
<evidence type="ECO:0000313" key="12">
    <source>
        <dbReference type="Proteomes" id="UP001596105"/>
    </source>
</evidence>
<dbReference type="InterPro" id="IPR018060">
    <property type="entry name" value="HTH_AraC"/>
</dbReference>
<dbReference type="PANTHER" id="PTHR42713:SF3">
    <property type="entry name" value="TRANSCRIPTIONAL REGULATORY PROTEIN HPTR"/>
    <property type="match status" value="1"/>
</dbReference>
<evidence type="ECO:0000256" key="5">
    <source>
        <dbReference type="ARBA" id="ARBA00023015"/>
    </source>
</evidence>
<evidence type="ECO:0000313" key="11">
    <source>
        <dbReference type="EMBL" id="MFC5470707.1"/>
    </source>
</evidence>
<keyword evidence="6" id="KW-0238">DNA-binding</keyword>
<proteinExistence type="predicted"/>
<comment type="subcellular location">
    <subcellularLocation>
        <location evidence="1">Cytoplasm</location>
    </subcellularLocation>
</comment>
<evidence type="ECO:0000256" key="1">
    <source>
        <dbReference type="ARBA" id="ARBA00004496"/>
    </source>
</evidence>
<gene>
    <name evidence="11" type="ORF">ACFPPD_18630</name>
</gene>
<keyword evidence="12" id="KW-1185">Reference proteome</keyword>
<evidence type="ECO:0000259" key="9">
    <source>
        <dbReference type="PROSITE" id="PS01124"/>
    </source>
</evidence>
<dbReference type="SUPFAM" id="SSF46689">
    <property type="entry name" value="Homeodomain-like"/>
    <property type="match status" value="2"/>
</dbReference>
<evidence type="ECO:0000256" key="2">
    <source>
        <dbReference type="ARBA" id="ARBA00022490"/>
    </source>
</evidence>
<dbReference type="SMART" id="SM00448">
    <property type="entry name" value="REC"/>
    <property type="match status" value="1"/>
</dbReference>
<organism evidence="11 12">
    <name type="scientific">Cohnella suwonensis</name>
    <dbReference type="NCBI Taxonomy" id="696072"/>
    <lineage>
        <taxon>Bacteria</taxon>
        <taxon>Bacillati</taxon>
        <taxon>Bacillota</taxon>
        <taxon>Bacilli</taxon>
        <taxon>Bacillales</taxon>
        <taxon>Paenibacillaceae</taxon>
        <taxon>Cohnella</taxon>
    </lineage>
</organism>
<evidence type="ECO:0000256" key="4">
    <source>
        <dbReference type="ARBA" id="ARBA00023012"/>
    </source>
</evidence>
<keyword evidence="2" id="KW-0963">Cytoplasm</keyword>
<dbReference type="SUPFAM" id="SSF52172">
    <property type="entry name" value="CheY-like"/>
    <property type="match status" value="1"/>
</dbReference>
<dbReference type="InterPro" id="IPR009057">
    <property type="entry name" value="Homeodomain-like_sf"/>
</dbReference>